<name>A0A916WD63_9HYPH</name>
<reference evidence="1" key="2">
    <citation type="submission" date="2020-09" db="EMBL/GenBank/DDBJ databases">
        <authorList>
            <person name="Sun Q."/>
            <person name="Zhou Y."/>
        </authorList>
    </citation>
    <scope>NUCLEOTIDE SEQUENCE</scope>
    <source>
        <strain evidence="1">CGMCC 1.15082</strain>
    </source>
</reference>
<evidence type="ECO:0000313" key="2">
    <source>
        <dbReference type="Proteomes" id="UP000646478"/>
    </source>
</evidence>
<proteinExistence type="predicted"/>
<evidence type="ECO:0000313" key="1">
    <source>
        <dbReference type="EMBL" id="GGA87717.1"/>
    </source>
</evidence>
<organism evidence="1 2">
    <name type="scientific">Brucella endophytica</name>
    <dbReference type="NCBI Taxonomy" id="1963359"/>
    <lineage>
        <taxon>Bacteria</taxon>
        <taxon>Pseudomonadati</taxon>
        <taxon>Pseudomonadota</taxon>
        <taxon>Alphaproteobacteria</taxon>
        <taxon>Hyphomicrobiales</taxon>
        <taxon>Brucellaceae</taxon>
        <taxon>Brucella/Ochrobactrum group</taxon>
        <taxon>Brucella</taxon>
    </lineage>
</organism>
<dbReference type="EMBL" id="BMHH01000004">
    <property type="protein sequence ID" value="GGA87717.1"/>
    <property type="molecule type" value="Genomic_DNA"/>
</dbReference>
<dbReference type="RefSeq" id="WP_188822874.1">
    <property type="nucleotide sequence ID" value="NZ_BMHH01000004.1"/>
</dbReference>
<dbReference type="Gene3D" id="3.30.1500.10">
    <property type="entry name" value="Haem-binding HasA"/>
    <property type="match status" value="1"/>
</dbReference>
<protein>
    <submittedName>
        <fullName evidence="1">Uncharacterized protein</fullName>
    </submittedName>
</protein>
<comment type="caution">
    <text evidence="1">The sequence shown here is derived from an EMBL/GenBank/DDBJ whole genome shotgun (WGS) entry which is preliminary data.</text>
</comment>
<dbReference type="InterPro" id="IPR036912">
    <property type="entry name" value="HasA_haem-bd_sf"/>
</dbReference>
<accession>A0A916WD63</accession>
<dbReference type="Proteomes" id="UP000646478">
    <property type="component" value="Unassembled WGS sequence"/>
</dbReference>
<gene>
    <name evidence="1" type="ORF">GCM10011491_14300</name>
</gene>
<sequence>MATTIELASSTSDFKGFLSNWSNAGWNSQYGAFWGPSVGLQTDQGVIAQNPGWDYTEWGNGATGGNGVLIEGNFHYGRGNLTGDVDTLTFGSGYGQSSAGLTLPTAALTLGIDQNFNPSQPGLDKFDLAIYGIMNNSLGGLYDFLAETGTEIHDTAGSDILVGFAGSDTFVFTGGEDVVANDGPAGTSGYQDGTDLLDVSAWGVTDFQELTIFPDSGDAWVAYGNHSIQLAGVDASVLDASDFIFADSLALVA</sequence>
<keyword evidence="2" id="KW-1185">Reference proteome</keyword>
<dbReference type="AlphaFoldDB" id="A0A916WD63"/>
<reference evidence="1" key="1">
    <citation type="journal article" date="2014" name="Int. J. Syst. Evol. Microbiol.">
        <title>Complete genome sequence of Corynebacterium casei LMG S-19264T (=DSM 44701T), isolated from a smear-ripened cheese.</title>
        <authorList>
            <consortium name="US DOE Joint Genome Institute (JGI-PGF)"/>
            <person name="Walter F."/>
            <person name="Albersmeier A."/>
            <person name="Kalinowski J."/>
            <person name="Ruckert C."/>
        </authorList>
    </citation>
    <scope>NUCLEOTIDE SEQUENCE</scope>
    <source>
        <strain evidence="1">CGMCC 1.15082</strain>
    </source>
</reference>